<dbReference type="SUPFAM" id="SSF46689">
    <property type="entry name" value="Homeodomain-like"/>
    <property type="match status" value="2"/>
</dbReference>
<dbReference type="Pfam" id="PF12833">
    <property type="entry name" value="HTH_18"/>
    <property type="match status" value="1"/>
</dbReference>
<dbReference type="InterPro" id="IPR020449">
    <property type="entry name" value="Tscrpt_reg_AraC-type_HTH"/>
</dbReference>
<dbReference type="GO" id="GO:0043565">
    <property type="term" value="F:sequence-specific DNA binding"/>
    <property type="evidence" value="ECO:0007669"/>
    <property type="project" value="InterPro"/>
</dbReference>
<dbReference type="InterPro" id="IPR018060">
    <property type="entry name" value="HTH_AraC"/>
</dbReference>
<accession>W4QAY4</accession>
<keyword evidence="3" id="KW-0804">Transcription</keyword>
<gene>
    <name evidence="5" type="ORF">JCM9152_168</name>
</gene>
<dbReference type="AlphaFoldDB" id="W4QAY4"/>
<proteinExistence type="predicted"/>
<keyword evidence="6" id="KW-1185">Reference proteome</keyword>
<evidence type="ECO:0000256" key="3">
    <source>
        <dbReference type="ARBA" id="ARBA00023163"/>
    </source>
</evidence>
<name>W4QAY4_9BACI</name>
<dbReference type="EMBL" id="BAUU01000001">
    <property type="protein sequence ID" value="GAE28833.1"/>
    <property type="molecule type" value="Genomic_DNA"/>
</dbReference>
<dbReference type="RefSeq" id="WP_052015434.1">
    <property type="nucleotide sequence ID" value="NZ_BAUU01000001.1"/>
</dbReference>
<dbReference type="InterPro" id="IPR009057">
    <property type="entry name" value="Homeodomain-like_sf"/>
</dbReference>
<comment type="caution">
    <text evidence="5">The sequence shown here is derived from an EMBL/GenBank/DDBJ whole genome shotgun (WGS) entry which is preliminary data.</text>
</comment>
<evidence type="ECO:0000256" key="1">
    <source>
        <dbReference type="ARBA" id="ARBA00023015"/>
    </source>
</evidence>
<dbReference type="SMART" id="SM00342">
    <property type="entry name" value="HTH_ARAC"/>
    <property type="match status" value="1"/>
</dbReference>
<dbReference type="STRING" id="1236971.JCM9152_168"/>
<evidence type="ECO:0000313" key="5">
    <source>
        <dbReference type="EMBL" id="GAE28833.1"/>
    </source>
</evidence>
<protein>
    <submittedName>
        <fullName evidence="5">Helix-turn-helix</fullName>
    </submittedName>
</protein>
<dbReference type="PANTHER" id="PTHR43280">
    <property type="entry name" value="ARAC-FAMILY TRANSCRIPTIONAL REGULATOR"/>
    <property type="match status" value="1"/>
</dbReference>
<dbReference type="PRINTS" id="PR00032">
    <property type="entry name" value="HTHARAC"/>
</dbReference>
<keyword evidence="1" id="KW-0805">Transcription regulation</keyword>
<dbReference type="PANTHER" id="PTHR43280:SF34">
    <property type="entry name" value="ARAC-FAMILY TRANSCRIPTIONAL REGULATOR"/>
    <property type="match status" value="1"/>
</dbReference>
<dbReference type="InterPro" id="IPR018062">
    <property type="entry name" value="HTH_AraC-typ_CS"/>
</dbReference>
<dbReference type="OrthoDB" id="247151at2"/>
<dbReference type="PROSITE" id="PS01124">
    <property type="entry name" value="HTH_ARAC_FAMILY_2"/>
    <property type="match status" value="1"/>
</dbReference>
<evidence type="ECO:0000259" key="4">
    <source>
        <dbReference type="PROSITE" id="PS01124"/>
    </source>
</evidence>
<reference evidence="5" key="1">
    <citation type="journal article" date="2014" name="Genome Announc.">
        <title>Draft Genome Sequences of Three Alkaliphilic Bacillus Strains, Bacillus wakoensis JCM 9140T, Bacillus akibai JCM 9157T, and Bacillus hemicellulosilyticus JCM 9152T.</title>
        <authorList>
            <person name="Yuki M."/>
            <person name="Oshima K."/>
            <person name="Suda W."/>
            <person name="Oshida Y."/>
            <person name="Kitamura K."/>
            <person name="Iida T."/>
            <person name="Hattori M."/>
            <person name="Ohkuma M."/>
        </authorList>
    </citation>
    <scope>NUCLEOTIDE SEQUENCE [LARGE SCALE GENOMIC DNA]</scope>
    <source>
        <strain evidence="5">JCM 9152</strain>
    </source>
</reference>
<dbReference type="GO" id="GO:0003700">
    <property type="term" value="F:DNA-binding transcription factor activity"/>
    <property type="evidence" value="ECO:0007669"/>
    <property type="project" value="InterPro"/>
</dbReference>
<sequence length="405" mass="46140">MQPITIQPKPLLNLIYDTIKAPVTYWDSRGNTAYTHLSRHTTQTLQLAATLQSIHAKTVESPSIHLTNTSLPIHFLSIPLQEGSSSIGTIIIGPILFSPLQKEELHAYLNESHNNYDHEPFLNIVGSIPIIQQTDLINFGRLVYYLLYAKEVDATDIIEGQLSVPFLNAATQPHIELFKRRQDSHYHHDLLYEKEILHAIKEGNKELFLEKAGTPPSSGHFGILSKKSYLRGRKNLAISFVTLATRAAIEGGLPTELAYTLSDLFIQTIEEITEPHKVDTYRLEAGLQFIEHVSTNRKLNYSRYVNQCLNYIFTHLYENISLSKLATITGTSTVYLSSLFKKEVGMSLSRYIQQERVEEAKKLITLTEHSLSDICVMLNFHDQSYFTKVFKKITGMTPKQYRDRT</sequence>
<organism evidence="5 6">
    <name type="scientific">Halalkalibacter hemicellulosilyticusJCM 9152</name>
    <dbReference type="NCBI Taxonomy" id="1236971"/>
    <lineage>
        <taxon>Bacteria</taxon>
        <taxon>Bacillati</taxon>
        <taxon>Bacillota</taxon>
        <taxon>Bacilli</taxon>
        <taxon>Bacillales</taxon>
        <taxon>Bacillaceae</taxon>
        <taxon>Halalkalibacter</taxon>
    </lineage>
</organism>
<keyword evidence="2" id="KW-0238">DNA-binding</keyword>
<dbReference type="Gene3D" id="1.10.10.60">
    <property type="entry name" value="Homeodomain-like"/>
    <property type="match status" value="2"/>
</dbReference>
<dbReference type="Proteomes" id="UP000018895">
    <property type="component" value="Unassembled WGS sequence"/>
</dbReference>
<feature type="domain" description="HTH araC/xylS-type" evidence="4">
    <location>
        <begin position="306"/>
        <end position="404"/>
    </location>
</feature>
<evidence type="ECO:0000313" key="6">
    <source>
        <dbReference type="Proteomes" id="UP000018895"/>
    </source>
</evidence>
<dbReference type="PROSITE" id="PS00041">
    <property type="entry name" value="HTH_ARAC_FAMILY_1"/>
    <property type="match status" value="1"/>
</dbReference>
<evidence type="ECO:0000256" key="2">
    <source>
        <dbReference type="ARBA" id="ARBA00023125"/>
    </source>
</evidence>